<proteinExistence type="predicted"/>
<name>A0ABW1FGZ6_9ACTN</name>
<dbReference type="InterPro" id="IPR029039">
    <property type="entry name" value="Flavoprotein-like_sf"/>
</dbReference>
<dbReference type="Pfam" id="PF03358">
    <property type="entry name" value="FMN_red"/>
    <property type="match status" value="1"/>
</dbReference>
<dbReference type="Gene3D" id="3.40.50.360">
    <property type="match status" value="1"/>
</dbReference>
<sequence>MSASGTQTPAAAASTGAPARHTLAVLVGSTREGRFAPVVGGWFARQAAARAHLDVDVIDLDTVRPYELRYGTPEFEEFAGRIAAADAFVVVTPEYNHSFPAPLKHAIDLLNPQWHAKPVGFVSYGGISGGLRAVEQLRLVFAELHAMTVRETVSFPLAWTLFDKNGEPHDPAPATKAADTLLDQLTWWALTLREGRAARPYGA</sequence>
<dbReference type="InterPro" id="IPR050712">
    <property type="entry name" value="NAD(P)H-dep_reductase"/>
</dbReference>
<dbReference type="EMBL" id="JBHSPW010000004">
    <property type="protein sequence ID" value="MFC5893195.1"/>
    <property type="molecule type" value="Genomic_DNA"/>
</dbReference>
<organism evidence="2 3">
    <name type="scientific">Streptomyces ramulosus</name>
    <dbReference type="NCBI Taxonomy" id="47762"/>
    <lineage>
        <taxon>Bacteria</taxon>
        <taxon>Bacillati</taxon>
        <taxon>Actinomycetota</taxon>
        <taxon>Actinomycetes</taxon>
        <taxon>Kitasatosporales</taxon>
        <taxon>Streptomycetaceae</taxon>
        <taxon>Streptomyces</taxon>
    </lineage>
</organism>
<keyword evidence="2" id="KW-0560">Oxidoreductase</keyword>
<feature type="domain" description="NADPH-dependent FMN reductase-like" evidence="1">
    <location>
        <begin position="23"/>
        <end position="159"/>
    </location>
</feature>
<dbReference type="Proteomes" id="UP001596241">
    <property type="component" value="Unassembled WGS sequence"/>
</dbReference>
<comment type="caution">
    <text evidence="2">The sequence shown here is derived from an EMBL/GenBank/DDBJ whole genome shotgun (WGS) entry which is preliminary data.</text>
</comment>
<reference evidence="3" key="1">
    <citation type="journal article" date="2019" name="Int. J. Syst. Evol. Microbiol.">
        <title>The Global Catalogue of Microorganisms (GCM) 10K type strain sequencing project: providing services to taxonomists for standard genome sequencing and annotation.</title>
        <authorList>
            <consortium name="The Broad Institute Genomics Platform"/>
            <consortium name="The Broad Institute Genome Sequencing Center for Infectious Disease"/>
            <person name="Wu L."/>
            <person name="Ma J."/>
        </authorList>
    </citation>
    <scope>NUCLEOTIDE SEQUENCE [LARGE SCALE GENOMIC DNA]</scope>
    <source>
        <strain evidence="3">CGMCC 1.15809</strain>
    </source>
</reference>
<evidence type="ECO:0000313" key="3">
    <source>
        <dbReference type="Proteomes" id="UP001596241"/>
    </source>
</evidence>
<evidence type="ECO:0000313" key="2">
    <source>
        <dbReference type="EMBL" id="MFC5893195.1"/>
    </source>
</evidence>
<dbReference type="PANTHER" id="PTHR30543:SF21">
    <property type="entry name" value="NAD(P)H-DEPENDENT FMN REDUCTASE LOT6"/>
    <property type="match status" value="1"/>
</dbReference>
<gene>
    <name evidence="2" type="ORF">ACFP3M_10250</name>
</gene>
<keyword evidence="3" id="KW-1185">Reference proteome</keyword>
<dbReference type="EC" id="1.-.-.-" evidence="2"/>
<evidence type="ECO:0000259" key="1">
    <source>
        <dbReference type="Pfam" id="PF03358"/>
    </source>
</evidence>
<accession>A0ABW1FGZ6</accession>
<dbReference type="RefSeq" id="WP_345078960.1">
    <property type="nucleotide sequence ID" value="NZ_BAAAWG010000004.1"/>
</dbReference>
<dbReference type="PANTHER" id="PTHR30543">
    <property type="entry name" value="CHROMATE REDUCTASE"/>
    <property type="match status" value="1"/>
</dbReference>
<dbReference type="GO" id="GO:0016491">
    <property type="term" value="F:oxidoreductase activity"/>
    <property type="evidence" value="ECO:0007669"/>
    <property type="project" value="UniProtKB-KW"/>
</dbReference>
<protein>
    <submittedName>
        <fullName evidence="2">NADPH-dependent FMN reductase</fullName>
        <ecNumber evidence="2">1.-.-.-</ecNumber>
    </submittedName>
</protein>
<dbReference type="InterPro" id="IPR005025">
    <property type="entry name" value="FMN_Rdtase-like_dom"/>
</dbReference>
<dbReference type="SUPFAM" id="SSF52218">
    <property type="entry name" value="Flavoproteins"/>
    <property type="match status" value="1"/>
</dbReference>